<organism evidence="1 2">
    <name type="scientific">Pochonia chlamydosporia 170</name>
    <dbReference type="NCBI Taxonomy" id="1380566"/>
    <lineage>
        <taxon>Eukaryota</taxon>
        <taxon>Fungi</taxon>
        <taxon>Dikarya</taxon>
        <taxon>Ascomycota</taxon>
        <taxon>Pezizomycotina</taxon>
        <taxon>Sordariomycetes</taxon>
        <taxon>Hypocreomycetidae</taxon>
        <taxon>Hypocreales</taxon>
        <taxon>Clavicipitaceae</taxon>
        <taxon>Pochonia</taxon>
    </lineage>
</organism>
<keyword evidence="2" id="KW-1185">Reference proteome</keyword>
<dbReference type="PANTHER" id="PTHR28630">
    <property type="match status" value="1"/>
</dbReference>
<dbReference type="EMBL" id="LSBJ02000003">
    <property type="protein sequence ID" value="OAQ67622.1"/>
    <property type="molecule type" value="Genomic_DNA"/>
</dbReference>
<dbReference type="SUPFAM" id="SSF52833">
    <property type="entry name" value="Thioredoxin-like"/>
    <property type="match status" value="1"/>
</dbReference>
<reference evidence="1 2" key="1">
    <citation type="journal article" date="2016" name="PLoS Pathog.">
        <title>Biosynthesis of antibiotic leucinostatins in bio-control fungus Purpureocillium lilacinum and their inhibition on phytophthora revealed by genome mining.</title>
        <authorList>
            <person name="Wang G."/>
            <person name="Liu Z."/>
            <person name="Lin R."/>
            <person name="Li E."/>
            <person name="Mao Z."/>
            <person name="Ling J."/>
            <person name="Yang Y."/>
            <person name="Yin W.B."/>
            <person name="Xie B."/>
        </authorList>
    </citation>
    <scope>NUCLEOTIDE SEQUENCE [LARGE SCALE GENOMIC DNA]</scope>
    <source>
        <strain evidence="1">170</strain>
    </source>
</reference>
<protein>
    <submittedName>
        <fullName evidence="1">AhpC/TSA antioxidant enzyme domain-containing protein</fullName>
    </submittedName>
</protein>
<dbReference type="OrthoDB" id="40334at2759"/>
<evidence type="ECO:0000313" key="2">
    <source>
        <dbReference type="Proteomes" id="UP000078397"/>
    </source>
</evidence>
<dbReference type="AlphaFoldDB" id="A0A179FPV1"/>
<dbReference type="GeneID" id="28847410"/>
<proteinExistence type="predicted"/>
<dbReference type="RefSeq" id="XP_018144472.1">
    <property type="nucleotide sequence ID" value="XM_018283416.1"/>
</dbReference>
<sequence>MNQDAPTPTSSVLPDAQMLDTAAELPVLDRDGKSHRFGDIYQGSTAGQKVMFFLIRHFFCPGCQAYIAQVAKSIKPEELAALPTSTSMILIGCGAPALIDFYAQVTGWPYPIYTDPTNKLQEALGCKRNIAQISTPGTYIQKSVPSMFLQSVGQLVSQVFKTYQFHYPGDGRVNGGEFFFQPTPNDNSDNAESGKHPQKQITWCNIMKGGGDHAELPELREILGLSPPERPDGVSSEAWAKVLTERKGTRRI</sequence>
<dbReference type="PANTHER" id="PTHR28630:SF3">
    <property type="entry name" value="PEROXIREDOXIN-LIKE 2C"/>
    <property type="match status" value="1"/>
</dbReference>
<dbReference type="KEGG" id="pchm:VFPPC_03991"/>
<dbReference type="Proteomes" id="UP000078397">
    <property type="component" value="Unassembled WGS sequence"/>
</dbReference>
<accession>A0A179FPV1</accession>
<comment type="caution">
    <text evidence="1">The sequence shown here is derived from an EMBL/GenBank/DDBJ whole genome shotgun (WGS) entry which is preliminary data.</text>
</comment>
<dbReference type="Gene3D" id="3.40.30.10">
    <property type="entry name" value="Glutaredoxin"/>
    <property type="match status" value="1"/>
</dbReference>
<evidence type="ECO:0000313" key="1">
    <source>
        <dbReference type="EMBL" id="OAQ67622.1"/>
    </source>
</evidence>
<dbReference type="Pfam" id="PF13911">
    <property type="entry name" value="AhpC-TSA_2"/>
    <property type="match status" value="1"/>
</dbReference>
<dbReference type="InterPro" id="IPR036249">
    <property type="entry name" value="Thioredoxin-like_sf"/>
</dbReference>
<gene>
    <name evidence="1" type="ORF">VFPPC_03991</name>
</gene>
<dbReference type="STRING" id="1380566.A0A179FPV1"/>
<name>A0A179FPV1_METCM</name>
<dbReference type="InterPro" id="IPR032801">
    <property type="entry name" value="PXL2A/B/C"/>
</dbReference>